<keyword evidence="1" id="KW-0830">Ubiquinone</keyword>
<dbReference type="EMBL" id="JAMZIH010006596">
    <property type="protein sequence ID" value="KAJ1673760.1"/>
    <property type="molecule type" value="Genomic_DNA"/>
</dbReference>
<evidence type="ECO:0000313" key="2">
    <source>
        <dbReference type="Proteomes" id="UP001145114"/>
    </source>
</evidence>
<organism evidence="1 2">
    <name type="scientific">Spiromyces aspiralis</name>
    <dbReference type="NCBI Taxonomy" id="68401"/>
    <lineage>
        <taxon>Eukaryota</taxon>
        <taxon>Fungi</taxon>
        <taxon>Fungi incertae sedis</taxon>
        <taxon>Zoopagomycota</taxon>
        <taxon>Kickxellomycotina</taxon>
        <taxon>Kickxellomycetes</taxon>
        <taxon>Kickxellales</taxon>
        <taxon>Kickxellaceae</taxon>
        <taxon>Spiromyces</taxon>
    </lineage>
</organism>
<evidence type="ECO:0000313" key="1">
    <source>
        <dbReference type="EMBL" id="KAJ1673760.1"/>
    </source>
</evidence>
<keyword evidence="2" id="KW-1185">Reference proteome</keyword>
<name>A0ACC1HB20_9FUNG</name>
<comment type="caution">
    <text evidence="1">The sequence shown here is derived from an EMBL/GenBank/DDBJ whole genome shotgun (WGS) entry which is preliminary data.</text>
</comment>
<reference evidence="1" key="1">
    <citation type="submission" date="2022-06" db="EMBL/GenBank/DDBJ databases">
        <title>Phylogenomic reconstructions and comparative analyses of Kickxellomycotina fungi.</title>
        <authorList>
            <person name="Reynolds N.K."/>
            <person name="Stajich J.E."/>
            <person name="Barry K."/>
            <person name="Grigoriev I.V."/>
            <person name="Crous P."/>
            <person name="Smith M.E."/>
        </authorList>
    </citation>
    <scope>NUCLEOTIDE SEQUENCE</scope>
    <source>
        <strain evidence="1">RSA 2271</strain>
    </source>
</reference>
<accession>A0ACC1HB20</accession>
<dbReference type="Proteomes" id="UP001145114">
    <property type="component" value="Unassembled WGS sequence"/>
</dbReference>
<protein>
    <submittedName>
        <fullName evidence="1">Ndufs2, NADH ubiquinone oxidoreductase 49 kd subunit</fullName>
    </submittedName>
</protein>
<gene>
    <name evidence="1" type="primary">NdufS2</name>
    <name evidence="1" type="ORF">EV182_004608</name>
</gene>
<sequence length="481" mass="54296">MRSILQFGQRALGTATRAAATRFGTAATSANISSRGRWTSTESSDRIKSNESVGDEGIFKKTNEPLPGWAVPTTISPGDFEGPQTRTSLDEKTTIKPFTVNFGPQHPAAHGVLRMIIELSGETVIHTDPHIGLLHRGTEKLIEYKTYLQALPYFDRLDYCSMMCNEQCFSLGVEKLLNIDIPLRAKYIRTMFGEITRILNHLMSVGSHVMDVGGMTPFLYAMEERERIMEFYERVSGARMHAAYVRPGGVALDIPHGLLEDIYQWVKQFPHRLDEFEEIVTANRIWMNRTIDVGKLTAQEALDWGFTGPVLRASGVQWDIRKTTPYDAYDLVEFDIPVGTRGDCYDRYLVRMEEMRQSVRIIDQCIRQMPEGMHKVDDWKISPPPRSAMKDNMEALIHHFKLYSEGYQVPAGETYTVIEAPKGEMGVYIVSDGSSRPYKCHIRAPGFYHLGGIHVMSNNSLLADLVAIIGTCDLVFGEVDR</sequence>
<proteinExistence type="predicted"/>